<evidence type="ECO:0000313" key="2">
    <source>
        <dbReference type="Proteomes" id="UP000713904"/>
    </source>
</evidence>
<comment type="caution">
    <text evidence="1">The sequence shown here is derived from an EMBL/GenBank/DDBJ whole genome shotgun (WGS) entry which is preliminary data.</text>
</comment>
<organism evidence="1 2">
    <name type="scientific">Peptostreptococcus canis</name>
    <dbReference type="NCBI Taxonomy" id="1159213"/>
    <lineage>
        <taxon>Bacteria</taxon>
        <taxon>Bacillati</taxon>
        <taxon>Bacillota</taxon>
        <taxon>Clostridia</taxon>
        <taxon>Peptostreptococcales</taxon>
        <taxon>Peptostreptococcaceae</taxon>
        <taxon>Peptostreptococcus</taxon>
    </lineage>
</organism>
<gene>
    <name evidence="1" type="ORF">HLB29_02500</name>
</gene>
<evidence type="ECO:0000313" key="1">
    <source>
        <dbReference type="EMBL" id="MBC2575552.1"/>
    </source>
</evidence>
<dbReference type="Proteomes" id="UP000713904">
    <property type="component" value="Unassembled WGS sequence"/>
</dbReference>
<protein>
    <submittedName>
        <fullName evidence="1">Uncharacterized protein</fullName>
    </submittedName>
</protein>
<dbReference type="RefSeq" id="WP_185623551.1">
    <property type="nucleotide sequence ID" value="NZ_JABGBW010000001.1"/>
</dbReference>
<accession>A0ABR6TJE9</accession>
<proteinExistence type="predicted"/>
<sequence length="95" mass="10801">MNVLYYHKGWGVIGAGIIKNSTIREDKANEELYRDVKLITPQIKDEKGIHSISASELRVLLGKNFYFASTIKSPYLSDKEAELVINELKNKYGIL</sequence>
<name>A0ABR6TJE9_9FIRM</name>
<keyword evidence="2" id="KW-1185">Reference proteome</keyword>
<reference evidence="1 2" key="1">
    <citation type="submission" date="2020-05" db="EMBL/GenBank/DDBJ databases">
        <title>Draft genome of xy-202 and genomic insight in genome of the genus Peptostreptococcus.</title>
        <authorList>
            <person name="Zhang Z."/>
        </authorList>
    </citation>
    <scope>NUCLEOTIDE SEQUENCE [LARGE SCALE GENOMIC DNA]</scope>
    <source>
        <strain evidence="1 2">DSM 27025</strain>
    </source>
</reference>
<dbReference type="EMBL" id="JABGBW010000001">
    <property type="protein sequence ID" value="MBC2575552.1"/>
    <property type="molecule type" value="Genomic_DNA"/>
</dbReference>